<evidence type="ECO:0000313" key="2">
    <source>
        <dbReference type="EMBL" id="QPH53768.1"/>
    </source>
</evidence>
<dbReference type="SUPFAM" id="SSF101756">
    <property type="entry name" value="Hypothetical protein YgiW"/>
    <property type="match status" value="1"/>
</dbReference>
<dbReference type="EMBL" id="CP064942">
    <property type="protein sequence ID" value="QPH53768.1"/>
    <property type="molecule type" value="Genomic_DNA"/>
</dbReference>
<gene>
    <name evidence="2" type="ORF">I0K15_18630</name>
</gene>
<sequence length="107" mass="11705">MRLALVLAGLVAAAPAFANITPIADVERGSMTTVSGVVERLLDEDEFRLSDETGNIRVYVGPNWVPADVGEMVTVSGFVDNDVFKEIYAREITRADGTVVTLDRRYE</sequence>
<evidence type="ECO:0000256" key="1">
    <source>
        <dbReference type="SAM" id="SignalP"/>
    </source>
</evidence>
<protein>
    <recommendedName>
        <fullName evidence="4">Bacterial OB-fold domain-containing protein</fullName>
    </recommendedName>
</protein>
<organism evidence="2 3">
    <name type="scientific">Pontivivens ytuae</name>
    <dbReference type="NCBI Taxonomy" id="2789856"/>
    <lineage>
        <taxon>Bacteria</taxon>
        <taxon>Pseudomonadati</taxon>
        <taxon>Pseudomonadota</taxon>
        <taxon>Alphaproteobacteria</taxon>
        <taxon>Rhodobacterales</taxon>
        <taxon>Paracoccaceae</taxon>
        <taxon>Pontivivens</taxon>
    </lineage>
</organism>
<feature type="chain" id="PRO_5032419515" description="Bacterial OB-fold domain-containing protein" evidence="1">
    <location>
        <begin position="19"/>
        <end position="107"/>
    </location>
</feature>
<evidence type="ECO:0008006" key="4">
    <source>
        <dbReference type="Google" id="ProtNLM"/>
    </source>
</evidence>
<reference evidence="2 3" key="1">
    <citation type="submission" date="2020-11" db="EMBL/GenBank/DDBJ databases">
        <title>Description of Pontivivens ytuae sp. nov. isolated from deep sea sediment of Mariana Trench.</title>
        <authorList>
            <person name="Wang Z."/>
            <person name="Sun Q.-L."/>
            <person name="Xu X.-D."/>
            <person name="Tang Y.-Z."/>
            <person name="Zhang J."/>
        </authorList>
    </citation>
    <scope>NUCLEOTIDE SEQUENCE [LARGE SCALE GENOMIC DNA]</scope>
    <source>
        <strain evidence="2 3">MT2928</strain>
    </source>
</reference>
<dbReference type="InterPro" id="IPR036700">
    <property type="entry name" value="BOBF_sf"/>
</dbReference>
<dbReference type="KEGG" id="poz:I0K15_18630"/>
<dbReference type="RefSeq" id="WP_196102977.1">
    <property type="nucleotide sequence ID" value="NZ_CP064942.1"/>
</dbReference>
<keyword evidence="3" id="KW-1185">Reference proteome</keyword>
<feature type="signal peptide" evidence="1">
    <location>
        <begin position="1"/>
        <end position="18"/>
    </location>
</feature>
<dbReference type="AlphaFoldDB" id="A0A7S9QCC5"/>
<accession>A0A7S9QCC5</accession>
<evidence type="ECO:0000313" key="3">
    <source>
        <dbReference type="Proteomes" id="UP000594800"/>
    </source>
</evidence>
<proteinExistence type="predicted"/>
<dbReference type="Proteomes" id="UP000594800">
    <property type="component" value="Chromosome"/>
</dbReference>
<dbReference type="Gene3D" id="2.40.50.200">
    <property type="entry name" value="Bacterial OB-fold"/>
    <property type="match status" value="1"/>
</dbReference>
<keyword evidence="1" id="KW-0732">Signal</keyword>
<name>A0A7S9QCC5_9RHOB</name>